<sequence length="61" mass="7247">MTWCFLYSIICRFLKPLSLLYSQIMYIHERTNCIHHLNSKSYKHPIARSDAVANTLIITYI</sequence>
<evidence type="ECO:0000256" key="1">
    <source>
        <dbReference type="SAM" id="SignalP"/>
    </source>
</evidence>
<evidence type="ECO:0000313" key="3">
    <source>
        <dbReference type="Proteomes" id="UP001152607"/>
    </source>
</evidence>
<proteinExistence type="predicted"/>
<dbReference type="EMBL" id="CAOQHR010000005">
    <property type="protein sequence ID" value="CAI6335411.1"/>
    <property type="molecule type" value="Genomic_DNA"/>
</dbReference>
<dbReference type="AlphaFoldDB" id="A0A9W4UIC0"/>
<feature type="signal peptide" evidence="1">
    <location>
        <begin position="1"/>
        <end position="19"/>
    </location>
</feature>
<feature type="chain" id="PRO_5040952960" evidence="1">
    <location>
        <begin position="20"/>
        <end position="61"/>
    </location>
</feature>
<keyword evidence="3" id="KW-1185">Reference proteome</keyword>
<keyword evidence="1" id="KW-0732">Signal</keyword>
<gene>
    <name evidence="2" type="ORF">PDIGIT_LOCUS8492</name>
</gene>
<dbReference type="Proteomes" id="UP001152607">
    <property type="component" value="Unassembled WGS sequence"/>
</dbReference>
<evidence type="ECO:0000313" key="2">
    <source>
        <dbReference type="EMBL" id="CAI6335411.1"/>
    </source>
</evidence>
<name>A0A9W4UIC0_9PLEO</name>
<comment type="caution">
    <text evidence="2">The sequence shown here is derived from an EMBL/GenBank/DDBJ whole genome shotgun (WGS) entry which is preliminary data.</text>
</comment>
<protein>
    <submittedName>
        <fullName evidence="2">Uncharacterized protein</fullName>
    </submittedName>
</protein>
<accession>A0A9W4UIC0</accession>
<reference evidence="2" key="1">
    <citation type="submission" date="2023-01" db="EMBL/GenBank/DDBJ databases">
        <authorList>
            <person name="Van Ghelder C."/>
            <person name="Rancurel C."/>
        </authorList>
    </citation>
    <scope>NUCLEOTIDE SEQUENCE</scope>
    <source>
        <strain evidence="2">CNCM I-4278</strain>
    </source>
</reference>
<organism evidence="2 3">
    <name type="scientific">Periconia digitata</name>
    <dbReference type="NCBI Taxonomy" id="1303443"/>
    <lineage>
        <taxon>Eukaryota</taxon>
        <taxon>Fungi</taxon>
        <taxon>Dikarya</taxon>
        <taxon>Ascomycota</taxon>
        <taxon>Pezizomycotina</taxon>
        <taxon>Dothideomycetes</taxon>
        <taxon>Pleosporomycetidae</taxon>
        <taxon>Pleosporales</taxon>
        <taxon>Massarineae</taxon>
        <taxon>Periconiaceae</taxon>
        <taxon>Periconia</taxon>
    </lineage>
</organism>